<dbReference type="PANTHER" id="PTHR43800:SF1">
    <property type="entry name" value="PEPTIDYL-LYSINE N-ACETYLTRANSFERASE YJAB"/>
    <property type="match status" value="1"/>
</dbReference>
<keyword evidence="5" id="KW-1185">Reference proteome</keyword>
<dbReference type="GO" id="GO:0016747">
    <property type="term" value="F:acyltransferase activity, transferring groups other than amino-acyl groups"/>
    <property type="evidence" value="ECO:0007669"/>
    <property type="project" value="InterPro"/>
</dbReference>
<gene>
    <name evidence="4" type="ORF">SAMN02745781_03598</name>
</gene>
<evidence type="ECO:0000256" key="2">
    <source>
        <dbReference type="ARBA" id="ARBA00023315"/>
    </source>
</evidence>
<dbReference type="EMBL" id="FQUH01000021">
    <property type="protein sequence ID" value="SHF95269.1"/>
    <property type="molecule type" value="Genomic_DNA"/>
</dbReference>
<evidence type="ECO:0000259" key="3">
    <source>
        <dbReference type="PROSITE" id="PS51186"/>
    </source>
</evidence>
<evidence type="ECO:0000256" key="1">
    <source>
        <dbReference type="ARBA" id="ARBA00022679"/>
    </source>
</evidence>
<protein>
    <submittedName>
        <fullName evidence="4">N-acetylglutamate synthase, GNAT family</fullName>
    </submittedName>
</protein>
<dbReference type="PROSITE" id="PS51186">
    <property type="entry name" value="GNAT"/>
    <property type="match status" value="1"/>
</dbReference>
<keyword evidence="2" id="KW-0012">Acyltransferase</keyword>
<accession>A0A1M5FV20</accession>
<dbReference type="Pfam" id="PF13673">
    <property type="entry name" value="Acetyltransf_10"/>
    <property type="match status" value="1"/>
</dbReference>
<keyword evidence="1" id="KW-0808">Transferase</keyword>
<evidence type="ECO:0000313" key="4">
    <source>
        <dbReference type="EMBL" id="SHF95269.1"/>
    </source>
</evidence>
<dbReference type="Gene3D" id="3.40.630.30">
    <property type="match status" value="1"/>
</dbReference>
<dbReference type="CDD" id="cd04301">
    <property type="entry name" value="NAT_SF"/>
    <property type="match status" value="1"/>
</dbReference>
<sequence>MDHLSFEMLDPLKLPLVQRFYKQHYPTAKPKRNERIYTASAANQLCAVVRFRHIGTSHLLLTGMAVAKELRTQGIGHQLLNYCETHVLNQHVFCFSYRHLENFYHQHHFAVQSPQALPAEINHLYQRYRHQGKDIIPMQYSPPLQD</sequence>
<dbReference type="InterPro" id="IPR000182">
    <property type="entry name" value="GNAT_dom"/>
</dbReference>
<name>A0A1M5FV20_VIBGA</name>
<dbReference type="InterPro" id="IPR016181">
    <property type="entry name" value="Acyl_CoA_acyltransferase"/>
</dbReference>
<dbReference type="PANTHER" id="PTHR43800">
    <property type="entry name" value="PEPTIDYL-LYSINE N-ACETYLTRANSFERASE YJAB"/>
    <property type="match status" value="1"/>
</dbReference>
<reference evidence="5" key="1">
    <citation type="submission" date="2016-11" db="EMBL/GenBank/DDBJ databases">
        <authorList>
            <person name="Varghese N."/>
            <person name="Submissions S."/>
        </authorList>
    </citation>
    <scope>NUCLEOTIDE SEQUENCE [LARGE SCALE GENOMIC DNA]</scope>
    <source>
        <strain evidence="5">DSM 21264</strain>
    </source>
</reference>
<dbReference type="SUPFAM" id="SSF55729">
    <property type="entry name" value="Acyl-CoA N-acyltransferases (Nat)"/>
    <property type="match status" value="1"/>
</dbReference>
<feature type="domain" description="N-acetyltransferase" evidence="3">
    <location>
        <begin position="1"/>
        <end position="146"/>
    </location>
</feature>
<dbReference type="RefSeq" id="WP_072962429.1">
    <property type="nucleotide sequence ID" value="NZ_FQUH01000021.1"/>
</dbReference>
<organism evidence="4 5">
    <name type="scientific">Vibrio gazogenes DSM 21264 = NBRC 103151</name>
    <dbReference type="NCBI Taxonomy" id="1123492"/>
    <lineage>
        <taxon>Bacteria</taxon>
        <taxon>Pseudomonadati</taxon>
        <taxon>Pseudomonadota</taxon>
        <taxon>Gammaproteobacteria</taxon>
        <taxon>Vibrionales</taxon>
        <taxon>Vibrionaceae</taxon>
        <taxon>Vibrio</taxon>
    </lineage>
</organism>
<proteinExistence type="predicted"/>
<dbReference type="Proteomes" id="UP000184159">
    <property type="component" value="Unassembled WGS sequence"/>
</dbReference>
<dbReference type="AlphaFoldDB" id="A0A1M5FV20"/>
<evidence type="ECO:0000313" key="5">
    <source>
        <dbReference type="Proteomes" id="UP000184159"/>
    </source>
</evidence>